<sequence>MAVKISLKRLYTREEARLLDERFTDTYPWYKRGDYFARCLDENREGGRVTLMAYGGEELAGCCHLLYRSGYPYFRENGIPEINDLNVFPDKRRMGIAGALLDELEAIAARTSRAVGLGVGLYADYGNAQRLYGKRGYVMDGRGLTYANEVVRPGQTVTADDELLLYMIKRL</sequence>
<evidence type="ECO:0000313" key="2">
    <source>
        <dbReference type="EMBL" id="MFC7147008.1"/>
    </source>
</evidence>
<dbReference type="Pfam" id="PF00583">
    <property type="entry name" value="Acetyltransf_1"/>
    <property type="match status" value="1"/>
</dbReference>
<reference evidence="3" key="1">
    <citation type="journal article" date="2019" name="Int. J. Syst. Evol. Microbiol.">
        <title>The Global Catalogue of Microorganisms (GCM) 10K type strain sequencing project: providing services to taxonomists for standard genome sequencing and annotation.</title>
        <authorList>
            <consortium name="The Broad Institute Genomics Platform"/>
            <consortium name="The Broad Institute Genome Sequencing Center for Infectious Disease"/>
            <person name="Wu L."/>
            <person name="Ma J."/>
        </authorList>
    </citation>
    <scope>NUCLEOTIDE SEQUENCE [LARGE SCALE GENOMIC DNA]</scope>
    <source>
        <strain evidence="3">KCTC 12907</strain>
    </source>
</reference>
<evidence type="ECO:0000313" key="3">
    <source>
        <dbReference type="Proteomes" id="UP001596378"/>
    </source>
</evidence>
<dbReference type="InterPro" id="IPR000182">
    <property type="entry name" value="GNAT_dom"/>
</dbReference>
<keyword evidence="3" id="KW-1185">Reference proteome</keyword>
<dbReference type="Proteomes" id="UP001596378">
    <property type="component" value="Unassembled WGS sequence"/>
</dbReference>
<dbReference type="EMBL" id="JBHTAI010000001">
    <property type="protein sequence ID" value="MFC7147008.1"/>
    <property type="molecule type" value="Genomic_DNA"/>
</dbReference>
<name>A0ABW2F1U2_9BACL</name>
<dbReference type="PROSITE" id="PS51186">
    <property type="entry name" value="GNAT"/>
    <property type="match status" value="1"/>
</dbReference>
<protein>
    <submittedName>
        <fullName evidence="2">GNAT family N-acetyltransferase</fullName>
    </submittedName>
</protein>
<gene>
    <name evidence="2" type="ORF">ACFQMJ_00560</name>
</gene>
<dbReference type="InterPro" id="IPR016181">
    <property type="entry name" value="Acyl_CoA_acyltransferase"/>
</dbReference>
<evidence type="ECO:0000259" key="1">
    <source>
        <dbReference type="PROSITE" id="PS51186"/>
    </source>
</evidence>
<dbReference type="RefSeq" id="WP_378107701.1">
    <property type="nucleotide sequence ID" value="NZ_JBHSUP010000026.1"/>
</dbReference>
<accession>A0ABW2F1U2</accession>
<dbReference type="SUPFAM" id="SSF55729">
    <property type="entry name" value="Acyl-CoA N-acyltransferases (Nat)"/>
    <property type="match status" value="1"/>
</dbReference>
<organism evidence="2 3">
    <name type="scientific">Cohnella cellulosilytica</name>
    <dbReference type="NCBI Taxonomy" id="986710"/>
    <lineage>
        <taxon>Bacteria</taxon>
        <taxon>Bacillati</taxon>
        <taxon>Bacillota</taxon>
        <taxon>Bacilli</taxon>
        <taxon>Bacillales</taxon>
        <taxon>Paenibacillaceae</taxon>
        <taxon>Cohnella</taxon>
    </lineage>
</organism>
<comment type="caution">
    <text evidence="2">The sequence shown here is derived from an EMBL/GenBank/DDBJ whole genome shotgun (WGS) entry which is preliminary data.</text>
</comment>
<dbReference type="CDD" id="cd04301">
    <property type="entry name" value="NAT_SF"/>
    <property type="match status" value="1"/>
</dbReference>
<feature type="domain" description="N-acetyltransferase" evidence="1">
    <location>
        <begin position="6"/>
        <end position="171"/>
    </location>
</feature>
<proteinExistence type="predicted"/>
<dbReference type="Gene3D" id="3.40.630.30">
    <property type="match status" value="1"/>
</dbReference>